<dbReference type="InterPro" id="IPR050675">
    <property type="entry name" value="OAF3"/>
</dbReference>
<dbReference type="CDD" id="cd00067">
    <property type="entry name" value="GAL4"/>
    <property type="match status" value="1"/>
</dbReference>
<dbReference type="RefSeq" id="XP_016265689.1">
    <property type="nucleotide sequence ID" value="XM_016404684.1"/>
</dbReference>
<keyword evidence="4" id="KW-0539">Nucleus</keyword>
<dbReference type="HOGENOM" id="CLU_009030_0_2_1"/>
<name>A0A0D2DRE3_9EURO</name>
<protein>
    <recommendedName>
        <fullName evidence="6">Zn(2)-C6 fungal-type domain-containing protein</fullName>
    </recommendedName>
</protein>
<dbReference type="GO" id="GO:0008270">
    <property type="term" value="F:zinc ion binding"/>
    <property type="evidence" value="ECO:0007669"/>
    <property type="project" value="InterPro"/>
</dbReference>
<dbReference type="OrthoDB" id="5089701at2759"/>
<dbReference type="InterPro" id="IPR001138">
    <property type="entry name" value="Zn2Cys6_DnaBD"/>
</dbReference>
<feature type="domain" description="Zn(2)-C6 fungal-type" evidence="6">
    <location>
        <begin position="25"/>
        <end position="53"/>
    </location>
</feature>
<evidence type="ECO:0000256" key="1">
    <source>
        <dbReference type="ARBA" id="ARBA00023015"/>
    </source>
</evidence>
<dbReference type="Pfam" id="PF11951">
    <property type="entry name" value="Fungal_trans_2"/>
    <property type="match status" value="1"/>
</dbReference>
<reference evidence="7 8" key="1">
    <citation type="submission" date="2015-01" db="EMBL/GenBank/DDBJ databases">
        <title>The Genome Sequence of Exophiala oligosperma CBS72588.</title>
        <authorList>
            <consortium name="The Broad Institute Genomics Platform"/>
            <person name="Cuomo C."/>
            <person name="de Hoog S."/>
            <person name="Gorbushina A."/>
            <person name="Stielow B."/>
            <person name="Teixiera M."/>
            <person name="Abouelleil A."/>
            <person name="Chapman S.B."/>
            <person name="Priest M."/>
            <person name="Young S.K."/>
            <person name="Wortman J."/>
            <person name="Nusbaum C."/>
            <person name="Birren B."/>
        </authorList>
    </citation>
    <scope>NUCLEOTIDE SEQUENCE [LARGE SCALE GENOMIC DNA]</scope>
    <source>
        <strain evidence="7 8">CBS 72588</strain>
    </source>
</reference>
<sequence>MSIQLAKPQASNSGSGGSRNRSFDGCATCRSRHVKCDERRPACSMCEYFGLDCAGYEKGVFFDGEPATDATGEGIARFRRPLLTEDERKRMSAWLVSSVPHQSVLCVLSQIDDECEESAAEQQVQIQCGPFGAFKLTLLPWIHSDEKATTEELLDLSSPTEELVRLNDERLVSTEASLSPWTQDLVQAIFSQSEQISVPASPDFWNTTLDSSCIPEIFDEQVLMSGTQEVFSTPLSSTTYHFSTFMPGAAAQLNQSMIIPSVSSVISPNDSIPQDVVTLLKHYTTTVITLLTPLRHTKTPWHILFIPHIRYCLAALTLGEQLDHASLTAFYGTLAISAFSLGGVSQSQSWRDKGKTFQQSAREHARLMLGTAYSVPKPAKYKSILMALLAMVQLSMFVGTRDQTDCYLLEAEKFIRLKGLNRKKSRKVRLLHHCYVFERLFHESIFICGANSTQRRHVRKAIESSGLAVHSRDSLSFRLPTWTNLDEEWSTLKSQEAGENDLHLERPGEFPPTLYPEIFAFPEPWLLLLSLTIRLGKEKDYAEAEGVTDALSLKVFASRAKAVERRIHHLQVQRFTDTAYPSSSLQSPRDRDVLNNMLDAVQQALIIYFHRRIHDLDASLLQQKVVGVRDCLLRCEFADPTVVHGSAGFLWPAFIAACEAEDPEVQVSFSHWFKTSAQRSGLSCFTKTLQSIEQIWQEKQTSSGSSITWLDIMKGNILTDYHL</sequence>
<evidence type="ECO:0000256" key="5">
    <source>
        <dbReference type="SAM" id="MobiDB-lite"/>
    </source>
</evidence>
<feature type="region of interest" description="Disordered" evidence="5">
    <location>
        <begin position="1"/>
        <end position="23"/>
    </location>
</feature>
<dbReference type="GO" id="GO:0000981">
    <property type="term" value="F:DNA-binding transcription factor activity, RNA polymerase II-specific"/>
    <property type="evidence" value="ECO:0007669"/>
    <property type="project" value="InterPro"/>
</dbReference>
<dbReference type="PANTHER" id="PTHR31069:SF32">
    <property type="entry name" value="ARGININE METABOLISM REGULATION PROTEIN II"/>
    <property type="match status" value="1"/>
</dbReference>
<dbReference type="Gene3D" id="4.10.240.10">
    <property type="entry name" value="Zn(2)-C6 fungal-type DNA-binding domain"/>
    <property type="match status" value="1"/>
</dbReference>
<evidence type="ECO:0000256" key="2">
    <source>
        <dbReference type="ARBA" id="ARBA00023125"/>
    </source>
</evidence>
<keyword evidence="1" id="KW-0805">Transcription regulation</keyword>
<dbReference type="GO" id="GO:0003677">
    <property type="term" value="F:DNA binding"/>
    <property type="evidence" value="ECO:0007669"/>
    <property type="project" value="UniProtKB-KW"/>
</dbReference>
<proteinExistence type="predicted"/>
<keyword evidence="3" id="KW-0804">Transcription</keyword>
<gene>
    <name evidence="7" type="ORF">PV06_03864</name>
</gene>
<dbReference type="InterPro" id="IPR021858">
    <property type="entry name" value="Fun_TF"/>
</dbReference>
<accession>A0A0D2DRE3</accession>
<dbReference type="AlphaFoldDB" id="A0A0D2DRE3"/>
<dbReference type="Proteomes" id="UP000053342">
    <property type="component" value="Unassembled WGS sequence"/>
</dbReference>
<dbReference type="PANTHER" id="PTHR31069">
    <property type="entry name" value="OLEATE-ACTIVATED TRANSCRIPTION FACTOR 1-RELATED"/>
    <property type="match status" value="1"/>
</dbReference>
<dbReference type="Pfam" id="PF00172">
    <property type="entry name" value="Zn_clus"/>
    <property type="match status" value="1"/>
</dbReference>
<dbReference type="STRING" id="215243.A0A0D2DRE3"/>
<evidence type="ECO:0000313" key="7">
    <source>
        <dbReference type="EMBL" id="KIW45473.1"/>
    </source>
</evidence>
<keyword evidence="2" id="KW-0238">DNA-binding</keyword>
<dbReference type="PROSITE" id="PS50048">
    <property type="entry name" value="ZN2_CY6_FUNGAL_2"/>
    <property type="match status" value="1"/>
</dbReference>
<evidence type="ECO:0000256" key="4">
    <source>
        <dbReference type="ARBA" id="ARBA00023242"/>
    </source>
</evidence>
<evidence type="ECO:0000259" key="6">
    <source>
        <dbReference type="PROSITE" id="PS50048"/>
    </source>
</evidence>
<dbReference type="GeneID" id="27355938"/>
<dbReference type="VEuPathDB" id="FungiDB:PV06_03864"/>
<dbReference type="EMBL" id="KN847334">
    <property type="protein sequence ID" value="KIW45473.1"/>
    <property type="molecule type" value="Genomic_DNA"/>
</dbReference>
<dbReference type="SMART" id="SM00066">
    <property type="entry name" value="GAL4"/>
    <property type="match status" value="1"/>
</dbReference>
<organism evidence="7 8">
    <name type="scientific">Exophiala oligosperma</name>
    <dbReference type="NCBI Taxonomy" id="215243"/>
    <lineage>
        <taxon>Eukaryota</taxon>
        <taxon>Fungi</taxon>
        <taxon>Dikarya</taxon>
        <taxon>Ascomycota</taxon>
        <taxon>Pezizomycotina</taxon>
        <taxon>Eurotiomycetes</taxon>
        <taxon>Chaetothyriomycetidae</taxon>
        <taxon>Chaetothyriales</taxon>
        <taxon>Herpotrichiellaceae</taxon>
        <taxon>Exophiala</taxon>
    </lineage>
</organism>
<dbReference type="PROSITE" id="PS00463">
    <property type="entry name" value="ZN2_CY6_FUNGAL_1"/>
    <property type="match status" value="1"/>
</dbReference>
<keyword evidence="8" id="KW-1185">Reference proteome</keyword>
<evidence type="ECO:0000313" key="8">
    <source>
        <dbReference type="Proteomes" id="UP000053342"/>
    </source>
</evidence>
<dbReference type="SUPFAM" id="SSF57701">
    <property type="entry name" value="Zn2/Cys6 DNA-binding domain"/>
    <property type="match status" value="1"/>
</dbReference>
<evidence type="ECO:0000256" key="3">
    <source>
        <dbReference type="ARBA" id="ARBA00023163"/>
    </source>
</evidence>
<dbReference type="InterPro" id="IPR036864">
    <property type="entry name" value="Zn2-C6_fun-type_DNA-bd_sf"/>
</dbReference>